<dbReference type="Pfam" id="PF06262">
    <property type="entry name" value="Zincin_1"/>
    <property type="match status" value="1"/>
</dbReference>
<dbReference type="SUPFAM" id="SSF55486">
    <property type="entry name" value="Metalloproteases ('zincins'), catalytic domain"/>
    <property type="match status" value="1"/>
</dbReference>
<sequence length="151" mass="17741">MALTVRHMDEHPWTREIFRDRHGRGQRKPMFGTRLPRYRTRSGIFDSAVASQIKRLNEAWPNLIHPVQFAVEDVPPSDPVPWDEDMRSLSHSFPASHGIPARIVLYRMPMQMQVEDETELQLLIRDEMVSQLAELYGRRPEEIDPQWGLWG</sequence>
<dbReference type="InterPro" id="IPR010428">
    <property type="entry name" value="Zincin_1"/>
</dbReference>
<reference evidence="1" key="1">
    <citation type="submission" date="2023-07" db="EMBL/GenBank/DDBJ databases">
        <title>Bifidobacterium aquikefiriaerophilum sp. nov. and Bifidobacterium eccum sp. nov., isolated from water kefir.</title>
        <authorList>
            <person name="Breselge S."/>
            <person name="Bellassi P."/>
            <person name="Barcenilla C."/>
            <person name="Alvarez-Ordonez A."/>
            <person name="Morelli L."/>
            <person name="Cotter P.D."/>
        </authorList>
    </citation>
    <scope>NUCLEOTIDE SEQUENCE</scope>
    <source>
        <strain evidence="1">WK041_4_12</strain>
    </source>
</reference>
<dbReference type="AlphaFoldDB" id="A0AB39U408"/>
<accession>A0AB39U408</accession>
<organism evidence="1">
    <name type="scientific">Bifidobacterium aquikefiricola</name>
    <dbReference type="NCBI Taxonomy" id="3059038"/>
    <lineage>
        <taxon>Bacteria</taxon>
        <taxon>Bacillati</taxon>
        <taxon>Actinomycetota</taxon>
        <taxon>Actinomycetes</taxon>
        <taxon>Bifidobacteriales</taxon>
        <taxon>Bifidobacteriaceae</taxon>
        <taxon>Bifidobacterium</taxon>
    </lineage>
</organism>
<name>A0AB39U408_9BIFI</name>
<dbReference type="CDD" id="cd12954">
    <property type="entry name" value="MMP_TTHA0227_like_1"/>
    <property type="match status" value="1"/>
</dbReference>
<evidence type="ECO:0000313" key="1">
    <source>
        <dbReference type="EMBL" id="XDS43707.1"/>
    </source>
</evidence>
<proteinExistence type="predicted"/>
<protein>
    <submittedName>
        <fullName evidence="1">Metallopeptidase family protein</fullName>
    </submittedName>
</protein>
<dbReference type="EMBL" id="CP129674">
    <property type="protein sequence ID" value="XDS43707.1"/>
    <property type="molecule type" value="Genomic_DNA"/>
</dbReference>
<gene>
    <name evidence="1" type="ORF">QN215_05170</name>
</gene>
<dbReference type="InterPro" id="IPR038555">
    <property type="entry name" value="Zincin_1_sf"/>
</dbReference>
<dbReference type="KEGG" id="baqk:QN215_05170"/>
<dbReference type="Gene3D" id="3.30.2010.20">
    <property type="match status" value="1"/>
</dbReference>